<gene>
    <name evidence="1" type="ORF">PoB_005318900</name>
</gene>
<comment type="caution">
    <text evidence="1">The sequence shown here is derived from an EMBL/GenBank/DDBJ whole genome shotgun (WGS) entry which is preliminary data.</text>
</comment>
<reference evidence="1 2" key="1">
    <citation type="journal article" date="2021" name="Elife">
        <title>Chloroplast acquisition without the gene transfer in kleptoplastic sea slugs, Plakobranchus ocellatus.</title>
        <authorList>
            <person name="Maeda T."/>
            <person name="Takahashi S."/>
            <person name="Yoshida T."/>
            <person name="Shimamura S."/>
            <person name="Takaki Y."/>
            <person name="Nagai Y."/>
            <person name="Toyoda A."/>
            <person name="Suzuki Y."/>
            <person name="Arimoto A."/>
            <person name="Ishii H."/>
            <person name="Satoh N."/>
            <person name="Nishiyama T."/>
            <person name="Hasebe M."/>
            <person name="Maruyama T."/>
            <person name="Minagawa J."/>
            <person name="Obokata J."/>
            <person name="Shigenobu S."/>
        </authorList>
    </citation>
    <scope>NUCLEOTIDE SEQUENCE [LARGE SCALE GENOMIC DNA]</scope>
</reference>
<accession>A0AAV4C7K3</accession>
<dbReference type="Proteomes" id="UP000735302">
    <property type="component" value="Unassembled WGS sequence"/>
</dbReference>
<organism evidence="1 2">
    <name type="scientific">Plakobranchus ocellatus</name>
    <dbReference type="NCBI Taxonomy" id="259542"/>
    <lineage>
        <taxon>Eukaryota</taxon>
        <taxon>Metazoa</taxon>
        <taxon>Spiralia</taxon>
        <taxon>Lophotrochozoa</taxon>
        <taxon>Mollusca</taxon>
        <taxon>Gastropoda</taxon>
        <taxon>Heterobranchia</taxon>
        <taxon>Euthyneura</taxon>
        <taxon>Panpulmonata</taxon>
        <taxon>Sacoglossa</taxon>
        <taxon>Placobranchoidea</taxon>
        <taxon>Plakobranchidae</taxon>
        <taxon>Plakobranchus</taxon>
    </lineage>
</organism>
<keyword evidence="2" id="KW-1185">Reference proteome</keyword>
<evidence type="ECO:0000313" key="1">
    <source>
        <dbReference type="EMBL" id="GFO26684.1"/>
    </source>
</evidence>
<evidence type="ECO:0000313" key="2">
    <source>
        <dbReference type="Proteomes" id="UP000735302"/>
    </source>
</evidence>
<dbReference type="AlphaFoldDB" id="A0AAV4C7K3"/>
<sequence length="111" mass="12552">MYPGIVQHPLSLNIPSVHGESDSKQDTCGLQRLADPRRARASVVRLGDSRQNGPCNARSGYACHYTSRDSMRVYVKESGHFLVISAQCWRSLVVRRRQARTRFLQMSGQSF</sequence>
<proteinExistence type="predicted"/>
<dbReference type="EMBL" id="BLXT01005852">
    <property type="protein sequence ID" value="GFO26684.1"/>
    <property type="molecule type" value="Genomic_DNA"/>
</dbReference>
<protein>
    <submittedName>
        <fullName evidence="1">Uncharacterized protein</fullName>
    </submittedName>
</protein>
<name>A0AAV4C7K3_9GAST</name>